<dbReference type="EMBL" id="JBHSTZ010000064">
    <property type="protein sequence ID" value="MFC6382334.1"/>
    <property type="molecule type" value="Genomic_DNA"/>
</dbReference>
<evidence type="ECO:0000313" key="1">
    <source>
        <dbReference type="EMBL" id="MFC6382334.1"/>
    </source>
</evidence>
<dbReference type="RefSeq" id="WP_201562224.1">
    <property type="nucleotide sequence ID" value="NZ_CAJGZK010000007.1"/>
</dbReference>
<keyword evidence="2" id="KW-1185">Reference proteome</keyword>
<organism evidence="1 2">
    <name type="scientific">Psychrobacter glacincola</name>
    <dbReference type="NCBI Taxonomy" id="56810"/>
    <lineage>
        <taxon>Bacteria</taxon>
        <taxon>Pseudomonadati</taxon>
        <taxon>Pseudomonadota</taxon>
        <taxon>Gammaproteobacteria</taxon>
        <taxon>Moraxellales</taxon>
        <taxon>Moraxellaceae</taxon>
        <taxon>Psychrobacter</taxon>
    </lineage>
</organism>
<gene>
    <name evidence="1" type="ORF">ACFP58_12865</name>
</gene>
<protein>
    <submittedName>
        <fullName evidence="1">Uncharacterized protein</fullName>
    </submittedName>
</protein>
<name>A0ABW1W8E8_9GAMM</name>
<reference evidence="2" key="1">
    <citation type="journal article" date="2019" name="Int. J. Syst. Evol. Microbiol.">
        <title>The Global Catalogue of Microorganisms (GCM) 10K type strain sequencing project: providing services to taxonomists for standard genome sequencing and annotation.</title>
        <authorList>
            <consortium name="The Broad Institute Genomics Platform"/>
            <consortium name="The Broad Institute Genome Sequencing Center for Infectious Disease"/>
            <person name="Wu L."/>
            <person name="Ma J."/>
        </authorList>
    </citation>
    <scope>NUCLEOTIDE SEQUENCE [LARGE SCALE GENOMIC DNA]</scope>
    <source>
        <strain evidence="2">CCM 2050</strain>
    </source>
</reference>
<accession>A0ABW1W8E8</accession>
<evidence type="ECO:0000313" key="2">
    <source>
        <dbReference type="Proteomes" id="UP001596264"/>
    </source>
</evidence>
<sequence length="167" mass="19408">MIVRKYIENNLKQLNKLYFGTNSHKRKLYYSKLAILELCGWIEESMDNIIQMCANRLLKLQATKTHIKRQIIDRNYGFEYKNHFIKMLSSVIGFMNIERLEKKLDASKNALLLSALGTLKIIRNAEAHTHLKGVTRHVDSPSITLNLFSQVFDGLKDIEIQLKVIKC</sequence>
<comment type="caution">
    <text evidence="1">The sequence shown here is derived from an EMBL/GenBank/DDBJ whole genome shotgun (WGS) entry which is preliminary data.</text>
</comment>
<dbReference type="Proteomes" id="UP001596264">
    <property type="component" value="Unassembled WGS sequence"/>
</dbReference>
<proteinExistence type="predicted"/>